<accession>A0ABV7WVH4</accession>
<dbReference type="EC" id="2.1.1.-" evidence="2"/>
<dbReference type="SUPFAM" id="SSF53335">
    <property type="entry name" value="S-adenosyl-L-methionine-dependent methyltransferases"/>
    <property type="match status" value="1"/>
</dbReference>
<name>A0ABV7WVH4_9GAMM</name>
<protein>
    <submittedName>
        <fullName evidence="2">Class I SAM-dependent methyltransferase</fullName>
        <ecNumber evidence="2">2.1.1.-</ecNumber>
    </submittedName>
</protein>
<sequence length="265" mass="29825">MVKRLKRRFKQVYRKGPESAAEQELALSHWYTTGLGEILINAEKSLVSRAVSGRFASVMVQLDSGHHDALFEKRLFGSGIIVSQLEHRALCPSVQAEPESLPFEPESVDMVLMHHTLDVCDDPYQAVREGAIALKPGGLLIVIGFNPFSLWGLMALIKGRRKSAGVWSSRFIRSGRVEDWMHLLNFELERHERHIFMPPILKPKKLTQSERLSKLFRSIFPFAGSVYLLVGYKQVYGKLPPSHSTIKKGFLDASLGGQTTARTKV</sequence>
<evidence type="ECO:0000313" key="2">
    <source>
        <dbReference type="EMBL" id="MFC3702513.1"/>
    </source>
</evidence>
<dbReference type="InterPro" id="IPR029063">
    <property type="entry name" value="SAM-dependent_MTases_sf"/>
</dbReference>
<keyword evidence="3" id="KW-1185">Reference proteome</keyword>
<proteinExistence type="predicted"/>
<dbReference type="InterPro" id="IPR013216">
    <property type="entry name" value="Methyltransf_11"/>
</dbReference>
<dbReference type="GO" id="GO:0008168">
    <property type="term" value="F:methyltransferase activity"/>
    <property type="evidence" value="ECO:0007669"/>
    <property type="project" value="UniProtKB-KW"/>
</dbReference>
<dbReference type="CDD" id="cd02440">
    <property type="entry name" value="AdoMet_MTases"/>
    <property type="match status" value="1"/>
</dbReference>
<dbReference type="Gene3D" id="3.40.50.150">
    <property type="entry name" value="Vaccinia Virus protein VP39"/>
    <property type="match status" value="1"/>
</dbReference>
<evidence type="ECO:0000259" key="1">
    <source>
        <dbReference type="Pfam" id="PF08241"/>
    </source>
</evidence>
<feature type="domain" description="Methyltransferase type 11" evidence="1">
    <location>
        <begin position="91"/>
        <end position="142"/>
    </location>
</feature>
<dbReference type="EMBL" id="JBHRYN010000013">
    <property type="protein sequence ID" value="MFC3702513.1"/>
    <property type="molecule type" value="Genomic_DNA"/>
</dbReference>
<gene>
    <name evidence="2" type="ORF">ACFOND_12760</name>
</gene>
<evidence type="ECO:0000313" key="3">
    <source>
        <dbReference type="Proteomes" id="UP001595710"/>
    </source>
</evidence>
<dbReference type="RefSeq" id="WP_290282034.1">
    <property type="nucleotide sequence ID" value="NZ_JAUFQI010000001.1"/>
</dbReference>
<dbReference type="Pfam" id="PF08241">
    <property type="entry name" value="Methyltransf_11"/>
    <property type="match status" value="1"/>
</dbReference>
<dbReference type="Proteomes" id="UP001595710">
    <property type="component" value="Unassembled WGS sequence"/>
</dbReference>
<reference evidence="3" key="1">
    <citation type="journal article" date="2019" name="Int. J. Syst. Evol. Microbiol.">
        <title>The Global Catalogue of Microorganisms (GCM) 10K type strain sequencing project: providing services to taxonomists for standard genome sequencing and annotation.</title>
        <authorList>
            <consortium name="The Broad Institute Genomics Platform"/>
            <consortium name="The Broad Institute Genome Sequencing Center for Infectious Disease"/>
            <person name="Wu L."/>
            <person name="Ma J."/>
        </authorList>
    </citation>
    <scope>NUCLEOTIDE SEQUENCE [LARGE SCALE GENOMIC DNA]</scope>
    <source>
        <strain evidence="3">CECT 8288</strain>
    </source>
</reference>
<keyword evidence="2" id="KW-0489">Methyltransferase</keyword>
<keyword evidence="2" id="KW-0808">Transferase</keyword>
<organism evidence="2 3">
    <name type="scientific">Reinekea marina</name>
    <dbReference type="NCBI Taxonomy" id="1310421"/>
    <lineage>
        <taxon>Bacteria</taxon>
        <taxon>Pseudomonadati</taxon>
        <taxon>Pseudomonadota</taxon>
        <taxon>Gammaproteobacteria</taxon>
        <taxon>Oceanospirillales</taxon>
        <taxon>Saccharospirillaceae</taxon>
        <taxon>Reinekea</taxon>
    </lineage>
</organism>
<dbReference type="GO" id="GO:0032259">
    <property type="term" value="P:methylation"/>
    <property type="evidence" value="ECO:0007669"/>
    <property type="project" value="UniProtKB-KW"/>
</dbReference>
<comment type="caution">
    <text evidence="2">The sequence shown here is derived from an EMBL/GenBank/DDBJ whole genome shotgun (WGS) entry which is preliminary data.</text>
</comment>